<dbReference type="NCBIfam" id="NF033745">
    <property type="entry name" value="class_C_sortase"/>
    <property type="match status" value="1"/>
</dbReference>
<feature type="active site" description="Acyl-thioester intermediate" evidence="2">
    <location>
        <position position="234"/>
    </location>
</feature>
<keyword evidence="5" id="KW-1185">Reference proteome</keyword>
<accession>A0A6I3JAA0</accession>
<evidence type="ECO:0000313" key="4">
    <source>
        <dbReference type="EMBL" id="MTB95178.1"/>
    </source>
</evidence>
<feature type="active site" description="Proton donor/acceptor" evidence="2">
    <location>
        <position position="172"/>
    </location>
</feature>
<dbReference type="CDD" id="cd05827">
    <property type="entry name" value="Sortase_C"/>
    <property type="match status" value="1"/>
</dbReference>
<dbReference type="GO" id="GO:0016787">
    <property type="term" value="F:hydrolase activity"/>
    <property type="evidence" value="ECO:0007669"/>
    <property type="project" value="UniProtKB-KW"/>
</dbReference>
<dbReference type="SUPFAM" id="SSF63817">
    <property type="entry name" value="Sortase"/>
    <property type="match status" value="1"/>
</dbReference>
<dbReference type="Proteomes" id="UP000433406">
    <property type="component" value="Unassembled WGS sequence"/>
</dbReference>
<name>A0A6I3JAA0_9ACTN</name>
<evidence type="ECO:0000256" key="3">
    <source>
        <dbReference type="SAM" id="Phobius"/>
    </source>
</evidence>
<dbReference type="InterPro" id="IPR023365">
    <property type="entry name" value="Sortase_dom-sf"/>
</dbReference>
<keyword evidence="1" id="KW-0378">Hydrolase</keyword>
<dbReference type="EMBL" id="WLCI01000008">
    <property type="protein sequence ID" value="MTB95178.1"/>
    <property type="molecule type" value="Genomic_DNA"/>
</dbReference>
<dbReference type="Pfam" id="PF04203">
    <property type="entry name" value="Sortase"/>
    <property type="match status" value="1"/>
</dbReference>
<comment type="caution">
    <text evidence="4">The sequence shown here is derived from an EMBL/GenBank/DDBJ whole genome shotgun (WGS) entry which is preliminary data.</text>
</comment>
<evidence type="ECO:0000256" key="2">
    <source>
        <dbReference type="PIRSR" id="PIRSR605754-1"/>
    </source>
</evidence>
<keyword evidence="3" id="KW-1133">Transmembrane helix</keyword>
<dbReference type="InterPro" id="IPR005754">
    <property type="entry name" value="Sortase"/>
</dbReference>
<reference evidence="4 5" key="1">
    <citation type="submission" date="2019-10" db="EMBL/GenBank/DDBJ databases">
        <title>Nocardioides novel species isolated from the excrement of Marmot.</title>
        <authorList>
            <person name="Zhang G."/>
        </authorList>
    </citation>
    <scope>NUCLEOTIDE SEQUENCE [LARGE SCALE GENOMIC DNA]</scope>
    <source>
        <strain evidence="5">zg-579</strain>
    </source>
</reference>
<evidence type="ECO:0000256" key="1">
    <source>
        <dbReference type="ARBA" id="ARBA00022801"/>
    </source>
</evidence>
<organism evidence="4 5">
    <name type="scientific">Nocardioides marmotae</name>
    <dbReference type="NCBI Taxonomy" id="2663857"/>
    <lineage>
        <taxon>Bacteria</taxon>
        <taxon>Bacillati</taxon>
        <taxon>Actinomycetota</taxon>
        <taxon>Actinomycetes</taxon>
        <taxon>Propionibacteriales</taxon>
        <taxon>Nocardioidaceae</taxon>
        <taxon>Nocardioides</taxon>
    </lineage>
</organism>
<feature type="transmembrane region" description="Helical" evidence="3">
    <location>
        <begin position="20"/>
        <end position="40"/>
    </location>
</feature>
<dbReference type="NCBIfam" id="TIGR01076">
    <property type="entry name" value="sortase_fam"/>
    <property type="match status" value="1"/>
</dbReference>
<keyword evidence="3" id="KW-0472">Membrane</keyword>
<keyword evidence="3" id="KW-0812">Transmembrane</keyword>
<dbReference type="InterPro" id="IPR042002">
    <property type="entry name" value="Sortase_C"/>
</dbReference>
<dbReference type="Gene3D" id="2.40.260.10">
    <property type="entry name" value="Sortase"/>
    <property type="match status" value="1"/>
</dbReference>
<sequence length="300" mass="31434">MHPSRTGRPSPRTGGRAASFVAGPVVVALLVVLGSGMLLYPSAASWFSAVNQAEVTEAYQADLRRAAPAEVAAHLRRAKRYNAALTSGALLEAGSRKPSDSGAPRDPSLDYDSILDINGSGVMGHVVIPDIDVDLPIYHGTSDEVLRQGAGHLEGSHLPVGGRGTLAVIAAHRGLPEATMFDDLDQVEVGDEFVVDVFGTAIAYEVTTTQVVEPDETEALRPVPGKDRVMLVTCTPVGVNSHRILVTGERVGEVPQDAVPGDGPRAAVGFPWWLLGAGAALTVAVVHARPRRRDPATGQA</sequence>
<proteinExistence type="predicted"/>
<dbReference type="AlphaFoldDB" id="A0A6I3JAA0"/>
<gene>
    <name evidence="4" type="ORF">GGQ22_08765</name>
</gene>
<protein>
    <submittedName>
        <fullName evidence="4">Class C sortase</fullName>
    </submittedName>
</protein>
<evidence type="ECO:0000313" key="5">
    <source>
        <dbReference type="Proteomes" id="UP000433406"/>
    </source>
</evidence>